<feature type="domain" description="GIY-YIG" evidence="3">
    <location>
        <begin position="50"/>
        <end position="127"/>
    </location>
</feature>
<comment type="similarity">
    <text evidence="1">Belongs to the UPF0213 family.</text>
</comment>
<evidence type="ECO:0000259" key="3">
    <source>
        <dbReference type="PROSITE" id="PS50164"/>
    </source>
</evidence>
<dbReference type="InterPro" id="IPR050190">
    <property type="entry name" value="UPF0213_domain"/>
</dbReference>
<dbReference type="Proteomes" id="UP000594688">
    <property type="component" value="Chromosome"/>
</dbReference>
<gene>
    <name evidence="4" type="ORF">G3M70_04260</name>
</gene>
<evidence type="ECO:0000313" key="4">
    <source>
        <dbReference type="EMBL" id="QPJ61141.1"/>
    </source>
</evidence>
<organism evidence="4 5">
    <name type="scientific">Candidatus Nitronauta litoralis</name>
    <dbReference type="NCBI Taxonomy" id="2705533"/>
    <lineage>
        <taxon>Bacteria</taxon>
        <taxon>Pseudomonadati</taxon>
        <taxon>Nitrospinota/Tectimicrobiota group</taxon>
        <taxon>Nitrospinota</taxon>
        <taxon>Nitrospinia</taxon>
        <taxon>Nitrospinales</taxon>
        <taxon>Nitrospinaceae</taxon>
        <taxon>Candidatus Nitronauta</taxon>
    </lineage>
</organism>
<evidence type="ECO:0000313" key="5">
    <source>
        <dbReference type="Proteomes" id="UP000594688"/>
    </source>
</evidence>
<dbReference type="AlphaFoldDB" id="A0A7T0FZU8"/>
<proteinExistence type="inferred from homology"/>
<evidence type="ECO:0000256" key="1">
    <source>
        <dbReference type="ARBA" id="ARBA00007435"/>
    </source>
</evidence>
<dbReference type="KEGG" id="nli:G3M70_04260"/>
<name>A0A7T0FZU8_9BACT</name>
<protein>
    <submittedName>
        <fullName evidence="4">GIY-YIG nuclease family protein</fullName>
    </submittedName>
</protein>
<dbReference type="CDD" id="cd10456">
    <property type="entry name" value="GIY-YIG_UPF0213"/>
    <property type="match status" value="1"/>
</dbReference>
<dbReference type="Pfam" id="PF01541">
    <property type="entry name" value="GIY-YIG"/>
    <property type="match status" value="1"/>
</dbReference>
<dbReference type="Gene3D" id="3.40.1440.10">
    <property type="entry name" value="GIY-YIG endonuclease"/>
    <property type="match status" value="1"/>
</dbReference>
<dbReference type="PANTHER" id="PTHR34477:SF1">
    <property type="entry name" value="UPF0213 PROTEIN YHBQ"/>
    <property type="match status" value="1"/>
</dbReference>
<accession>A0A7T0FZU8</accession>
<dbReference type="PANTHER" id="PTHR34477">
    <property type="entry name" value="UPF0213 PROTEIN YHBQ"/>
    <property type="match status" value="1"/>
</dbReference>
<feature type="compositionally biased region" description="Polar residues" evidence="2">
    <location>
        <begin position="34"/>
        <end position="43"/>
    </location>
</feature>
<evidence type="ECO:0000256" key="2">
    <source>
        <dbReference type="SAM" id="MobiDB-lite"/>
    </source>
</evidence>
<dbReference type="PROSITE" id="PS50164">
    <property type="entry name" value="GIY_YIG"/>
    <property type="match status" value="1"/>
</dbReference>
<dbReference type="SUPFAM" id="SSF82771">
    <property type="entry name" value="GIY-YIG endonuclease"/>
    <property type="match status" value="1"/>
</dbReference>
<sequence length="131" mass="14951">MSSENTKTPKPARKSFKENQQSVSEEKLCDSLAESASTPSSDHYVTPPKKEWAVYIIESDSGKLYTGITTDVERRYDEHATNPKKGARFFRTSRPKKLVYSEKGFTRSEAGKREIAIKRMTRADKLKLCKK</sequence>
<feature type="region of interest" description="Disordered" evidence="2">
    <location>
        <begin position="1"/>
        <end position="46"/>
    </location>
</feature>
<dbReference type="EMBL" id="CP048685">
    <property type="protein sequence ID" value="QPJ61141.1"/>
    <property type="molecule type" value="Genomic_DNA"/>
</dbReference>
<dbReference type="InterPro" id="IPR000305">
    <property type="entry name" value="GIY-YIG_endonuc"/>
</dbReference>
<dbReference type="InterPro" id="IPR035901">
    <property type="entry name" value="GIY-YIG_endonuc_sf"/>
</dbReference>
<reference evidence="4 5" key="1">
    <citation type="submission" date="2020-02" db="EMBL/GenBank/DDBJ databases">
        <title>Genomic and physiological characterization of two novel Nitrospinaceae genera.</title>
        <authorList>
            <person name="Mueller A.J."/>
            <person name="Jung M.-Y."/>
            <person name="Strachan C.R."/>
            <person name="Herbold C.W."/>
            <person name="Kirkegaard R.H."/>
            <person name="Daims H."/>
        </authorList>
    </citation>
    <scope>NUCLEOTIDE SEQUENCE [LARGE SCALE GENOMIC DNA]</scope>
    <source>
        <strain evidence="4">EB</strain>
    </source>
</reference>